<name>A0A9P5Z082_9AGAR</name>
<feature type="compositionally biased region" description="Polar residues" evidence="1">
    <location>
        <begin position="149"/>
        <end position="165"/>
    </location>
</feature>
<sequence length="486" mass="53462">MDSIPMPPPISTSHDPNPPFYPPPHGATDGGQPGFFSAFPGAQNSSQSSSSPWPAPQGTPYPPSSAWPLGSPISAPAWGTAGYYPPAGPPLFAPQPQPPIPAAWGGQYTPAANNTAYHPPSAGPYHPPTPYFTGQPPPPTPYEPTTFTANPTNGWYNMTPQQPQSAGVGGDTYVRVKKPKRRNSKYRRDDYDDDYDENEGAGGIGYSVSMKRTMSQANPKNRPPLQRSASWGHVGQAAYANMVPPAYARGDLWDEHNLARRPRDWRADFTGREGLAGYLPQMLPSVLKPKTDVRGTCFIILLLLATRTTILTDHLPEWTDSERRDIHPLLLYKPPYPPIDYDLRNASAPFDPGMITFATLDRPHNDIDLAQLACQPASSFMRLLHPRLPWYIDVYSSHPNGVTVFDIFRAITAQLGTPIHGRHFWNESLSAGDRAAITAAFQLRCRGREALIPRGVLQVDFLGDKCLFQGLVRGAHGMWEIKTTKP</sequence>
<comment type="caution">
    <text evidence="3">The sequence shown here is derived from an EMBL/GenBank/DDBJ whole genome shotgun (WGS) entry which is preliminary data.</text>
</comment>
<feature type="compositionally biased region" description="Basic residues" evidence="1">
    <location>
        <begin position="175"/>
        <end position="185"/>
    </location>
</feature>
<dbReference type="Proteomes" id="UP000807469">
    <property type="component" value="Unassembled WGS sequence"/>
</dbReference>
<protein>
    <recommendedName>
        <fullName evidence="2">DUF6699 domain-containing protein</fullName>
    </recommendedName>
</protein>
<feature type="region of interest" description="Disordered" evidence="1">
    <location>
        <begin position="1"/>
        <end position="204"/>
    </location>
</feature>
<dbReference type="EMBL" id="MU155266">
    <property type="protein sequence ID" value="KAF9477290.1"/>
    <property type="molecule type" value="Genomic_DNA"/>
</dbReference>
<feature type="domain" description="DUF6699" evidence="2">
    <location>
        <begin position="354"/>
        <end position="475"/>
    </location>
</feature>
<feature type="compositionally biased region" description="Pro residues" evidence="1">
    <location>
        <begin position="121"/>
        <end position="142"/>
    </location>
</feature>
<evidence type="ECO:0000259" key="2">
    <source>
        <dbReference type="Pfam" id="PF20415"/>
    </source>
</evidence>
<proteinExistence type="predicted"/>
<dbReference type="Pfam" id="PF20415">
    <property type="entry name" value="DUF6699"/>
    <property type="match status" value="1"/>
</dbReference>
<gene>
    <name evidence="3" type="ORF">BDN70DRAFT_934364</name>
</gene>
<reference evidence="3" key="1">
    <citation type="submission" date="2020-11" db="EMBL/GenBank/DDBJ databases">
        <authorList>
            <consortium name="DOE Joint Genome Institute"/>
            <person name="Ahrendt S."/>
            <person name="Riley R."/>
            <person name="Andreopoulos W."/>
            <person name="Labutti K."/>
            <person name="Pangilinan J."/>
            <person name="Ruiz-Duenas F.J."/>
            <person name="Barrasa J.M."/>
            <person name="Sanchez-Garcia M."/>
            <person name="Camarero S."/>
            <person name="Miyauchi S."/>
            <person name="Serrano A."/>
            <person name="Linde D."/>
            <person name="Babiker R."/>
            <person name="Drula E."/>
            <person name="Ayuso-Fernandez I."/>
            <person name="Pacheco R."/>
            <person name="Padilla G."/>
            <person name="Ferreira P."/>
            <person name="Barriuso J."/>
            <person name="Kellner H."/>
            <person name="Castanera R."/>
            <person name="Alfaro M."/>
            <person name="Ramirez L."/>
            <person name="Pisabarro A.G."/>
            <person name="Kuo A."/>
            <person name="Tritt A."/>
            <person name="Lipzen A."/>
            <person name="He G."/>
            <person name="Yan M."/>
            <person name="Ng V."/>
            <person name="Cullen D."/>
            <person name="Martin F."/>
            <person name="Rosso M.-N."/>
            <person name="Henrissat B."/>
            <person name="Hibbett D."/>
            <person name="Martinez A.T."/>
            <person name="Grigoriev I.V."/>
        </authorList>
    </citation>
    <scope>NUCLEOTIDE SEQUENCE</scope>
    <source>
        <strain evidence="3">CIRM-BRFM 674</strain>
    </source>
</reference>
<feature type="compositionally biased region" description="Pro residues" evidence="1">
    <location>
        <begin position="1"/>
        <end position="25"/>
    </location>
</feature>
<evidence type="ECO:0000313" key="3">
    <source>
        <dbReference type="EMBL" id="KAF9477290.1"/>
    </source>
</evidence>
<accession>A0A9P5Z082</accession>
<feature type="compositionally biased region" description="Low complexity" evidence="1">
    <location>
        <begin position="75"/>
        <end position="85"/>
    </location>
</feature>
<feature type="compositionally biased region" description="Pro residues" evidence="1">
    <location>
        <begin position="86"/>
        <end position="101"/>
    </location>
</feature>
<keyword evidence="4" id="KW-1185">Reference proteome</keyword>
<feature type="compositionally biased region" description="Pro residues" evidence="1">
    <location>
        <begin position="53"/>
        <end position="65"/>
    </location>
</feature>
<dbReference type="AlphaFoldDB" id="A0A9P5Z082"/>
<organism evidence="3 4">
    <name type="scientific">Pholiota conissans</name>
    <dbReference type="NCBI Taxonomy" id="109636"/>
    <lineage>
        <taxon>Eukaryota</taxon>
        <taxon>Fungi</taxon>
        <taxon>Dikarya</taxon>
        <taxon>Basidiomycota</taxon>
        <taxon>Agaricomycotina</taxon>
        <taxon>Agaricomycetes</taxon>
        <taxon>Agaricomycetidae</taxon>
        <taxon>Agaricales</taxon>
        <taxon>Agaricineae</taxon>
        <taxon>Strophariaceae</taxon>
        <taxon>Pholiota</taxon>
    </lineage>
</organism>
<dbReference type="OrthoDB" id="3265169at2759"/>
<evidence type="ECO:0000256" key="1">
    <source>
        <dbReference type="SAM" id="MobiDB-lite"/>
    </source>
</evidence>
<dbReference type="InterPro" id="IPR046522">
    <property type="entry name" value="DUF6699"/>
</dbReference>
<evidence type="ECO:0000313" key="4">
    <source>
        <dbReference type="Proteomes" id="UP000807469"/>
    </source>
</evidence>